<feature type="region of interest" description="Disordered" evidence="2">
    <location>
        <begin position="361"/>
        <end position="392"/>
    </location>
</feature>
<dbReference type="InterPro" id="IPR026992">
    <property type="entry name" value="DIOX_N"/>
</dbReference>
<gene>
    <name evidence="4" type="ORF">ADEAN_000962000</name>
</gene>
<evidence type="ECO:0000256" key="1">
    <source>
        <dbReference type="RuleBase" id="RU003682"/>
    </source>
</evidence>
<name>A0A7G2CST0_9TRYP</name>
<proteinExistence type="inferred from homology"/>
<dbReference type="Gene3D" id="2.60.120.330">
    <property type="entry name" value="B-lactam Antibiotic, Isopenicillin N Synthase, Chain"/>
    <property type="match status" value="1"/>
</dbReference>
<dbReference type="PRINTS" id="PR00682">
    <property type="entry name" value="IPNSYNTHASE"/>
</dbReference>
<dbReference type="InterPro" id="IPR044861">
    <property type="entry name" value="IPNS-like_FE2OG_OXY"/>
</dbReference>
<dbReference type="Proteomes" id="UP000515908">
    <property type="component" value="Chromosome 24"/>
</dbReference>
<dbReference type="InterPro" id="IPR027443">
    <property type="entry name" value="IPNS-like_sf"/>
</dbReference>
<sequence>MSAADISSLPIIDISEVDNESTRAAFYKKLRHFARDIGFFYLVGHGIASSEREALLESAKEFFALPQDVKDEISMDNSPHFHGYTKVGRELTRNKADFREQLDIGHENPARVLPEDDPHFYKNLLGPNQWPKEVPELKERALAYHAKATALLTKLLKAFLVALEVPEGAFDKAAVGGRNILKLVHYPANTGEYGDSQLQGCGPHKDSAFLTLLWQDDVGGLQVYTDEKGWFDAPPIKDAFVINIGEALELATNGYLIANIHQVVMKPGQRKDRYSIPFFLGPSLDIGELPLLKLPKELQEQARGPSSDPLNPLFLNTGENIAKSRLRSHPNTTKRWYPKRYAEYKAKGIIGDEVNGLFQDDVKPVRSPLRQGNRQPPKLPVYNSPYSQNKAK</sequence>
<comment type="similarity">
    <text evidence="1">Belongs to the iron/ascorbate-dependent oxidoreductase family.</text>
</comment>
<accession>A0A7G2CST0</accession>
<feature type="domain" description="Fe2OG dioxygenase" evidence="3">
    <location>
        <begin position="177"/>
        <end position="282"/>
    </location>
</feature>
<dbReference type="InterPro" id="IPR050231">
    <property type="entry name" value="Iron_ascorbate_oxido_reductase"/>
</dbReference>
<organism evidence="4 5">
    <name type="scientific">Angomonas deanei</name>
    <dbReference type="NCBI Taxonomy" id="59799"/>
    <lineage>
        <taxon>Eukaryota</taxon>
        <taxon>Discoba</taxon>
        <taxon>Euglenozoa</taxon>
        <taxon>Kinetoplastea</taxon>
        <taxon>Metakinetoplastina</taxon>
        <taxon>Trypanosomatida</taxon>
        <taxon>Trypanosomatidae</taxon>
        <taxon>Strigomonadinae</taxon>
        <taxon>Angomonas</taxon>
    </lineage>
</organism>
<dbReference type="VEuPathDB" id="TriTrypDB:ADEAN_000962000"/>
<keyword evidence="1" id="KW-0408">Iron</keyword>
<protein>
    <submittedName>
        <fullName evidence="4">Non-haem dioxygenase in morphine synthesis N-terminal/2OG-Fe(II) oxygenase superfamily, putative</fullName>
    </submittedName>
</protein>
<keyword evidence="1" id="KW-0560">Oxidoreductase</keyword>
<evidence type="ECO:0000256" key="2">
    <source>
        <dbReference type="SAM" id="MobiDB-lite"/>
    </source>
</evidence>
<dbReference type="InterPro" id="IPR005123">
    <property type="entry name" value="Oxoglu/Fe-dep_dioxygenase_dom"/>
</dbReference>
<evidence type="ECO:0000313" key="5">
    <source>
        <dbReference type="Proteomes" id="UP000515908"/>
    </source>
</evidence>
<keyword evidence="1" id="KW-0479">Metal-binding</keyword>
<dbReference type="Pfam" id="PF03171">
    <property type="entry name" value="2OG-FeII_Oxy"/>
    <property type="match status" value="1"/>
</dbReference>
<keyword evidence="5" id="KW-1185">Reference proteome</keyword>
<reference evidence="4 5" key="1">
    <citation type="submission" date="2020-08" db="EMBL/GenBank/DDBJ databases">
        <authorList>
            <person name="Newling K."/>
            <person name="Davey J."/>
            <person name="Forrester S."/>
        </authorList>
    </citation>
    <scope>NUCLEOTIDE SEQUENCE [LARGE SCALE GENOMIC DNA]</scope>
    <source>
        <strain evidence="5">Crithidia deanei Carvalho (ATCC PRA-265)</strain>
    </source>
</reference>
<dbReference type="PROSITE" id="PS51471">
    <property type="entry name" value="FE2OG_OXY"/>
    <property type="match status" value="1"/>
</dbReference>
<evidence type="ECO:0000259" key="3">
    <source>
        <dbReference type="PROSITE" id="PS51471"/>
    </source>
</evidence>
<dbReference type="EMBL" id="LR877168">
    <property type="protein sequence ID" value="CAD2222081.1"/>
    <property type="molecule type" value="Genomic_DNA"/>
</dbReference>
<keyword evidence="4" id="KW-0223">Dioxygenase</keyword>
<dbReference type="PANTHER" id="PTHR47990">
    <property type="entry name" value="2-OXOGLUTARATE (2OG) AND FE(II)-DEPENDENT OXYGENASE SUPERFAMILY PROTEIN-RELATED"/>
    <property type="match status" value="1"/>
</dbReference>
<evidence type="ECO:0000313" key="4">
    <source>
        <dbReference type="EMBL" id="CAD2222081.1"/>
    </source>
</evidence>
<dbReference type="GO" id="GO:0046872">
    <property type="term" value="F:metal ion binding"/>
    <property type="evidence" value="ECO:0007669"/>
    <property type="project" value="UniProtKB-KW"/>
</dbReference>
<dbReference type="SUPFAM" id="SSF51197">
    <property type="entry name" value="Clavaminate synthase-like"/>
    <property type="match status" value="1"/>
</dbReference>
<dbReference type="AlphaFoldDB" id="A0A7G2CST0"/>
<dbReference type="GO" id="GO:0051213">
    <property type="term" value="F:dioxygenase activity"/>
    <property type="evidence" value="ECO:0007669"/>
    <property type="project" value="UniProtKB-KW"/>
</dbReference>
<dbReference type="Pfam" id="PF14226">
    <property type="entry name" value="DIOX_N"/>
    <property type="match status" value="1"/>
</dbReference>